<protein>
    <recommendedName>
        <fullName evidence="3">Secreted protein</fullName>
    </recommendedName>
</protein>
<evidence type="ECO:0008006" key="3">
    <source>
        <dbReference type="Google" id="ProtNLM"/>
    </source>
</evidence>
<evidence type="ECO:0000313" key="1">
    <source>
        <dbReference type="EMBL" id="GMS82457.1"/>
    </source>
</evidence>
<keyword evidence="2" id="KW-1185">Reference proteome</keyword>
<name>A0AAV5SIJ8_9BILA</name>
<sequence>LLVVLFLLPVVLSLNCMHKALVDYIIYDERGVATSGGQNDMTMGVQKCDVAMDRCVIFAPMLVTEYMKLDVATKDLQYTNSIRGGNNKVSGSACMSQRDTDTIKAQKADICEGTSQPVTVSCYCTTDECTG</sequence>
<organism evidence="1 2">
    <name type="scientific">Pristionchus entomophagus</name>
    <dbReference type="NCBI Taxonomy" id="358040"/>
    <lineage>
        <taxon>Eukaryota</taxon>
        <taxon>Metazoa</taxon>
        <taxon>Ecdysozoa</taxon>
        <taxon>Nematoda</taxon>
        <taxon>Chromadorea</taxon>
        <taxon>Rhabditida</taxon>
        <taxon>Rhabditina</taxon>
        <taxon>Diplogasteromorpha</taxon>
        <taxon>Diplogasteroidea</taxon>
        <taxon>Neodiplogasteridae</taxon>
        <taxon>Pristionchus</taxon>
    </lineage>
</organism>
<evidence type="ECO:0000313" key="2">
    <source>
        <dbReference type="Proteomes" id="UP001432027"/>
    </source>
</evidence>
<accession>A0AAV5SIJ8</accession>
<comment type="caution">
    <text evidence="1">The sequence shown here is derived from an EMBL/GenBank/DDBJ whole genome shotgun (WGS) entry which is preliminary data.</text>
</comment>
<feature type="non-terminal residue" evidence="1">
    <location>
        <position position="131"/>
    </location>
</feature>
<dbReference type="AlphaFoldDB" id="A0AAV5SIJ8"/>
<feature type="non-terminal residue" evidence="1">
    <location>
        <position position="1"/>
    </location>
</feature>
<proteinExistence type="predicted"/>
<dbReference type="Proteomes" id="UP001432027">
    <property type="component" value="Unassembled WGS sequence"/>
</dbReference>
<gene>
    <name evidence="1" type="ORF">PENTCL1PPCAC_4632</name>
</gene>
<reference evidence="1" key="1">
    <citation type="submission" date="2023-10" db="EMBL/GenBank/DDBJ databases">
        <title>Genome assembly of Pristionchus species.</title>
        <authorList>
            <person name="Yoshida K."/>
            <person name="Sommer R.J."/>
        </authorList>
    </citation>
    <scope>NUCLEOTIDE SEQUENCE</scope>
    <source>
        <strain evidence="1">RS0144</strain>
    </source>
</reference>
<dbReference type="EMBL" id="BTSX01000002">
    <property type="protein sequence ID" value="GMS82457.1"/>
    <property type="molecule type" value="Genomic_DNA"/>
</dbReference>